<feature type="domain" description="ZU5" evidence="3">
    <location>
        <begin position="546"/>
        <end position="683"/>
    </location>
</feature>
<evidence type="ECO:0000259" key="3">
    <source>
        <dbReference type="PROSITE" id="PS51145"/>
    </source>
</evidence>
<dbReference type="InterPro" id="IPR037936">
    <property type="entry name" value="UNC5A-D"/>
</dbReference>
<dbReference type="PANTHER" id="PTHR12582">
    <property type="entry name" value="NETRIN RECEPTOR UNC5"/>
    <property type="match status" value="1"/>
</dbReference>
<feature type="compositionally biased region" description="Basic and acidic residues" evidence="2">
    <location>
        <begin position="62"/>
        <end position="76"/>
    </location>
</feature>
<dbReference type="InterPro" id="IPR000906">
    <property type="entry name" value="ZU5_dom"/>
</dbReference>
<comment type="function">
    <text evidence="1">Receptor for netrin required for axon guidance. Mediates axon repulsion of neuronal growth cones in the developing nervous system upon ligand binding.</text>
</comment>
<dbReference type="Proteomes" id="UP000678393">
    <property type="component" value="Unassembled WGS sequence"/>
</dbReference>
<feature type="compositionally biased region" description="Low complexity" evidence="2">
    <location>
        <begin position="102"/>
        <end position="117"/>
    </location>
</feature>
<keyword evidence="1" id="KW-0217">Developmental protein</keyword>
<feature type="non-terminal residue" evidence="4">
    <location>
        <position position="1"/>
    </location>
</feature>
<dbReference type="Gene3D" id="2.60.220.30">
    <property type="match status" value="1"/>
</dbReference>
<feature type="compositionally biased region" description="Basic and acidic residues" evidence="2">
    <location>
        <begin position="120"/>
        <end position="131"/>
    </location>
</feature>
<dbReference type="OrthoDB" id="418634at2759"/>
<evidence type="ECO:0000256" key="1">
    <source>
        <dbReference type="RuleBase" id="RU367033"/>
    </source>
</evidence>
<dbReference type="SMART" id="SM00218">
    <property type="entry name" value="ZU5"/>
    <property type="match status" value="1"/>
</dbReference>
<comment type="caution">
    <text evidence="4">The sequence shown here is derived from an EMBL/GenBank/DDBJ whole genome shotgun (WGS) entry which is preliminary data.</text>
</comment>
<comment type="similarity">
    <text evidence="1">Belongs to the unc-5 family.</text>
</comment>
<organism evidence="4 5">
    <name type="scientific">Candidula unifasciata</name>
    <dbReference type="NCBI Taxonomy" id="100452"/>
    <lineage>
        <taxon>Eukaryota</taxon>
        <taxon>Metazoa</taxon>
        <taxon>Spiralia</taxon>
        <taxon>Lophotrochozoa</taxon>
        <taxon>Mollusca</taxon>
        <taxon>Gastropoda</taxon>
        <taxon>Heterobranchia</taxon>
        <taxon>Euthyneura</taxon>
        <taxon>Panpulmonata</taxon>
        <taxon>Eupulmonata</taxon>
        <taxon>Stylommatophora</taxon>
        <taxon>Helicina</taxon>
        <taxon>Helicoidea</taxon>
        <taxon>Geomitridae</taxon>
        <taxon>Candidula</taxon>
    </lineage>
</organism>
<gene>
    <name evidence="4" type="ORF">CUNI_LOCUS4</name>
</gene>
<sequence>YPMHPEDRYYPSYYADHATSSYQASRAHIDPYATLTPSERLRSNTQPGSFQGGFDEMGPYRQRGEAGDRPSGEANHKTHTAFSNNQGPAGYGLGVEHKGYADNSSHSSDSYSKYMNSPQNKHDDTKLREKFGNLQTAGREKSPGNDPYRFTRSTAHPVTGNVDRAKISDLSAKYRKQDIQPKSGAGRQAAPLSNQQSVAKKELPPPVPVKTFSLKQRGIEPDELKVRNYENSNRPYEYVSLRQAQSSTTFGGGGGSNRTDYPPQPLQPSFHHNQNSHRSSAYNNASSSSSKPYQQTLDHQSKTQQFQQEGRGHSLDSTFPRPAHYPPDSADPDYQHSKAFSNEVYMDQQDLQRARQAKMQTSLSGYTSMPEQTDDEQQLEMQRARHRAKSESRLAETSGVQQHWNNTNSSISLFNGYTDNTSNLQRTSRVASSTIMLAGTHSQSGRSRANASRYKSWDASRTDANFSLAHSHVPANSAASSGSAFTSYKKPIKQASFSGTTNSPNTFQPSSSFKKGKFIVKPKSSTDRSHSVGNAESIDEKHTIVATAKGIFTSKGGLLESPETGVSILVPEGAIEENQEQEIYFKVCRDNSLLPPLDTEKGETLLSPLVMCGPHGTRFLKPVELRLPHCASANPESWSFALKSSESPSGQTTEWQNMTLAGSEGVAKGRVDQTSVSILVDHF</sequence>
<feature type="compositionally biased region" description="Low complexity" evidence="2">
    <location>
        <begin position="276"/>
        <end position="290"/>
    </location>
</feature>
<dbReference type="GO" id="GO:0005042">
    <property type="term" value="F:netrin receptor activity"/>
    <property type="evidence" value="ECO:0007669"/>
    <property type="project" value="UniProtKB-UniRule"/>
</dbReference>
<dbReference type="PROSITE" id="PS51145">
    <property type="entry name" value="ZU5"/>
    <property type="match status" value="1"/>
</dbReference>
<keyword evidence="1" id="KW-0393">Immunoglobulin domain</keyword>
<dbReference type="Pfam" id="PF00791">
    <property type="entry name" value="ZU5"/>
    <property type="match status" value="1"/>
</dbReference>
<feature type="compositionally biased region" description="Basic and acidic residues" evidence="2">
    <location>
        <begin position="217"/>
        <end position="228"/>
    </location>
</feature>
<keyword evidence="5" id="KW-1185">Reference proteome</keyword>
<evidence type="ECO:0000313" key="4">
    <source>
        <dbReference type="EMBL" id="CAG5114446.1"/>
    </source>
</evidence>
<protein>
    <recommendedName>
        <fullName evidence="1">Netrin receptor UNC5</fullName>
    </recommendedName>
</protein>
<evidence type="ECO:0000313" key="5">
    <source>
        <dbReference type="Proteomes" id="UP000678393"/>
    </source>
</evidence>
<keyword evidence="1" id="KW-0675">Receptor</keyword>
<evidence type="ECO:0000256" key="2">
    <source>
        <dbReference type="SAM" id="MobiDB-lite"/>
    </source>
</evidence>
<name>A0A8S3YIG4_9EUPU</name>
<comment type="subcellular location">
    <subcellularLocation>
        <location evidence="1">Cell membrane</location>
        <topology evidence="1">Single-pass type I membrane protein</topology>
    </subcellularLocation>
</comment>
<proteinExistence type="inferred from homology"/>
<reference evidence="4" key="1">
    <citation type="submission" date="2021-04" db="EMBL/GenBank/DDBJ databases">
        <authorList>
            <consortium name="Molecular Ecology Group"/>
        </authorList>
    </citation>
    <scope>NUCLEOTIDE SEQUENCE</scope>
</reference>
<accession>A0A8S3YIG4</accession>
<dbReference type="GO" id="GO:0005886">
    <property type="term" value="C:plasma membrane"/>
    <property type="evidence" value="ECO:0007669"/>
    <property type="project" value="UniProtKB-SubCell"/>
</dbReference>
<dbReference type="EMBL" id="CAJHNH020000001">
    <property type="protein sequence ID" value="CAG5114446.1"/>
    <property type="molecule type" value="Genomic_DNA"/>
</dbReference>
<feature type="region of interest" description="Disordered" evidence="2">
    <location>
        <begin position="34"/>
        <end position="335"/>
    </location>
</feature>
<dbReference type="FunFam" id="2.60.220.30:FF:000004">
    <property type="entry name" value="tight junction protein ZO-1 isoform X1"/>
    <property type="match status" value="1"/>
</dbReference>
<feature type="compositionally biased region" description="Polar residues" evidence="2">
    <location>
        <begin position="291"/>
        <end position="308"/>
    </location>
</feature>
<dbReference type="AlphaFoldDB" id="A0A8S3YIG4"/>
<dbReference type="PANTHER" id="PTHR12582:SF47">
    <property type="entry name" value="NETRIN RECEPTOR UNC-5"/>
    <property type="match status" value="1"/>
</dbReference>